<feature type="region of interest" description="Disordered" evidence="9">
    <location>
        <begin position="105"/>
        <end position="142"/>
    </location>
</feature>
<dbReference type="PANTHER" id="PTHR11089:SF30">
    <property type="entry name" value="GUANINE NUCLEOTIDE-BINDING PROTEIN-LIKE 3 HOMOLOG"/>
    <property type="match status" value="1"/>
</dbReference>
<feature type="domain" description="CP-type G" evidence="10">
    <location>
        <begin position="272"/>
        <end position="456"/>
    </location>
</feature>
<protein>
    <recommendedName>
        <fullName evidence="10">CP-type G domain-containing protein</fullName>
    </recommendedName>
</protein>
<dbReference type="FunFam" id="3.40.50.300:FF:000844">
    <property type="entry name" value="Nuclear GTP-binding protein NUG1"/>
    <property type="match status" value="1"/>
</dbReference>
<dbReference type="AlphaFoldDB" id="A0A4S9NNE4"/>
<dbReference type="InterPro" id="IPR030378">
    <property type="entry name" value="G_CP_dom"/>
</dbReference>
<evidence type="ECO:0000256" key="5">
    <source>
        <dbReference type="ARBA" id="ARBA00022927"/>
    </source>
</evidence>
<dbReference type="PROSITE" id="PS51257">
    <property type="entry name" value="PROKAR_LIPOPROTEIN"/>
    <property type="match status" value="1"/>
</dbReference>
<evidence type="ECO:0000256" key="7">
    <source>
        <dbReference type="ARBA" id="ARBA00023242"/>
    </source>
</evidence>
<evidence type="ECO:0000256" key="4">
    <source>
        <dbReference type="ARBA" id="ARBA00022741"/>
    </source>
</evidence>
<dbReference type="GO" id="GO:0006364">
    <property type="term" value="P:rRNA processing"/>
    <property type="evidence" value="ECO:0007669"/>
    <property type="project" value="UniProtKB-ARBA"/>
</dbReference>
<keyword evidence="6" id="KW-0342">GTP-binding</keyword>
<keyword evidence="3" id="KW-0690">Ribosome biogenesis</keyword>
<dbReference type="GO" id="GO:0015031">
    <property type="term" value="P:protein transport"/>
    <property type="evidence" value="ECO:0007669"/>
    <property type="project" value="UniProtKB-KW"/>
</dbReference>
<dbReference type="CDD" id="cd04178">
    <property type="entry name" value="Nucleostemin_like"/>
    <property type="match status" value="1"/>
</dbReference>
<evidence type="ECO:0000256" key="1">
    <source>
        <dbReference type="ARBA" id="ARBA00004123"/>
    </source>
</evidence>
<sequence>MSKGVDQNSDMMGGGTGLSACREESRVREESQRLDRQAARLGKERLERGLEELGSDCVSRGERLLAMTGCSRARGALRSGLGREGAEVGDWTAFLRVGKPISKRTSTRLRNSIQKKSAEKQRKLRKQAKNNPEWRSKIKKDPGIPNLFPFKAKVLEEIEESKRRKEEEKQRARLLAKARREGIDVKDIDQVAAAEGDEDIDISDMDDDDAMDEDSANPMAALLASARARAQDFDGEADEDEDDMDEDMSEDDVEVGEEGSMNAPAVRKDSSRRAFDKVFKNVIEQADVVLYVLDARDPNGTRSKEVERQIMAAEAGHNKRLILVLNKIDLIPPQVLKDWLIHLRRSFPTLPLRAANSAANARTFDHKALTVKGTSETLFRALKTYAHSSQLKRAITVGVIGYPNVGKSSVINALTSQLGKKGNCPTGAEAGVTTSLREVKIDSKLKLLDSPGIVFPSSAEGAKANRTEEQARLILLNAVPPKEIDDPVPAVTLLLKRLSASADGFQKLLDVYGLPALMTANGDLTTNFLVQVARKRGRLGKGGVPNIHAAAQTVVTDWRDGRIQGWMDAPTLQLAKEGKKTPGNSESAGLVGDQKEIVTEWAKEFKLEGLWGDSNEDTAMEA</sequence>
<dbReference type="PANTHER" id="PTHR11089">
    <property type="entry name" value="GTP-BINDING PROTEIN-RELATED"/>
    <property type="match status" value="1"/>
</dbReference>
<dbReference type="InterPro" id="IPR050755">
    <property type="entry name" value="TRAFAC_YlqF/YawG_RiboMat"/>
</dbReference>
<dbReference type="GO" id="GO:0005730">
    <property type="term" value="C:nucleolus"/>
    <property type="evidence" value="ECO:0007669"/>
    <property type="project" value="UniProtKB-ARBA"/>
</dbReference>
<dbReference type="Gene3D" id="1.10.1580.10">
    <property type="match status" value="1"/>
</dbReference>
<evidence type="ECO:0000256" key="9">
    <source>
        <dbReference type="SAM" id="MobiDB-lite"/>
    </source>
</evidence>
<evidence type="ECO:0000256" key="6">
    <source>
        <dbReference type="ARBA" id="ARBA00023134"/>
    </source>
</evidence>
<dbReference type="InterPro" id="IPR014813">
    <property type="entry name" value="Gnl3_N_dom"/>
</dbReference>
<dbReference type="InterPro" id="IPR023179">
    <property type="entry name" value="GTP-bd_ortho_bundle_sf"/>
</dbReference>
<accession>A0A4S9NNE4</accession>
<dbReference type="SUPFAM" id="SSF52540">
    <property type="entry name" value="P-loop containing nucleoside triphosphate hydrolases"/>
    <property type="match status" value="1"/>
</dbReference>
<keyword evidence="5" id="KW-0653">Protein transport</keyword>
<dbReference type="Pfam" id="PF01926">
    <property type="entry name" value="MMR_HSR1"/>
    <property type="match status" value="1"/>
</dbReference>
<proteinExistence type="predicted"/>
<feature type="region of interest" description="Disordered" evidence="9">
    <location>
        <begin position="1"/>
        <end position="39"/>
    </location>
</feature>
<feature type="region of interest" description="Disordered" evidence="9">
    <location>
        <begin position="231"/>
        <end position="267"/>
    </location>
</feature>
<gene>
    <name evidence="11" type="ORF">D6D28_00414</name>
</gene>
<organism evidence="11 12">
    <name type="scientific">Aureobasidium pullulans</name>
    <name type="common">Black yeast</name>
    <name type="synonym">Pullularia pullulans</name>
    <dbReference type="NCBI Taxonomy" id="5580"/>
    <lineage>
        <taxon>Eukaryota</taxon>
        <taxon>Fungi</taxon>
        <taxon>Dikarya</taxon>
        <taxon>Ascomycota</taxon>
        <taxon>Pezizomycotina</taxon>
        <taxon>Dothideomycetes</taxon>
        <taxon>Dothideomycetidae</taxon>
        <taxon>Dothideales</taxon>
        <taxon>Saccotheciaceae</taxon>
        <taxon>Aureobasidium</taxon>
    </lineage>
</organism>
<reference evidence="11 12" key="1">
    <citation type="submission" date="2018-10" db="EMBL/GenBank/DDBJ databases">
        <title>Fifty Aureobasidium pullulans genomes reveal a recombining polyextremotolerant generalist.</title>
        <authorList>
            <person name="Gostincar C."/>
            <person name="Turk M."/>
            <person name="Zajc J."/>
            <person name="Gunde-Cimerman N."/>
        </authorList>
    </citation>
    <scope>NUCLEOTIDE SEQUENCE [LARGE SCALE GENOMIC DNA]</scope>
    <source>
        <strain evidence="11 12">EXF-11900</strain>
    </source>
</reference>
<dbReference type="Proteomes" id="UP000304951">
    <property type="component" value="Unassembled WGS sequence"/>
</dbReference>
<evidence type="ECO:0000256" key="2">
    <source>
        <dbReference type="ARBA" id="ARBA00022448"/>
    </source>
</evidence>
<feature type="compositionally biased region" description="Polar residues" evidence="9">
    <location>
        <begin position="1"/>
        <end position="10"/>
    </location>
</feature>
<keyword evidence="4" id="KW-0547">Nucleotide-binding</keyword>
<dbReference type="PROSITE" id="PS51721">
    <property type="entry name" value="G_CP"/>
    <property type="match status" value="1"/>
</dbReference>
<dbReference type="GO" id="GO:0030684">
    <property type="term" value="C:preribosome"/>
    <property type="evidence" value="ECO:0007669"/>
    <property type="project" value="UniProtKB-ARBA"/>
</dbReference>
<comment type="subcellular location">
    <subcellularLocation>
        <location evidence="1">Nucleus</location>
    </subcellularLocation>
</comment>
<evidence type="ECO:0000256" key="8">
    <source>
        <dbReference type="SAM" id="Coils"/>
    </source>
</evidence>
<keyword evidence="2" id="KW-0813">Transport</keyword>
<feature type="compositionally biased region" description="Basic and acidic residues" evidence="9">
    <location>
        <begin position="21"/>
        <end position="39"/>
    </location>
</feature>
<dbReference type="InterPro" id="IPR027417">
    <property type="entry name" value="P-loop_NTPase"/>
</dbReference>
<name>A0A4S9NNE4_AURPU</name>
<feature type="compositionally biased region" description="Basic and acidic residues" evidence="9">
    <location>
        <begin position="132"/>
        <end position="142"/>
    </location>
</feature>
<dbReference type="Gene3D" id="3.40.50.300">
    <property type="entry name" value="P-loop containing nucleotide triphosphate hydrolases"/>
    <property type="match status" value="1"/>
</dbReference>
<evidence type="ECO:0000256" key="3">
    <source>
        <dbReference type="ARBA" id="ARBA00022517"/>
    </source>
</evidence>
<evidence type="ECO:0000313" key="12">
    <source>
        <dbReference type="Proteomes" id="UP000304951"/>
    </source>
</evidence>
<comment type="caution">
    <text evidence="11">The sequence shown here is derived from an EMBL/GenBank/DDBJ whole genome shotgun (WGS) entry which is preliminary data.</text>
</comment>
<dbReference type="Pfam" id="PF08701">
    <property type="entry name" value="GN3L_Grn1"/>
    <property type="match status" value="1"/>
</dbReference>
<feature type="compositionally biased region" description="Acidic residues" evidence="9">
    <location>
        <begin position="233"/>
        <end position="257"/>
    </location>
</feature>
<keyword evidence="8" id="KW-0175">Coiled coil</keyword>
<dbReference type="InterPro" id="IPR006073">
    <property type="entry name" value="GTP-bd"/>
</dbReference>
<evidence type="ECO:0000259" key="10">
    <source>
        <dbReference type="PROSITE" id="PS51721"/>
    </source>
</evidence>
<evidence type="ECO:0000313" key="11">
    <source>
        <dbReference type="EMBL" id="THV77392.1"/>
    </source>
</evidence>
<dbReference type="EMBL" id="QZAF01000006">
    <property type="protein sequence ID" value="THV77392.1"/>
    <property type="molecule type" value="Genomic_DNA"/>
</dbReference>
<dbReference type="FunFam" id="1.10.1580.10:FF:000006">
    <property type="entry name" value="Nuclear GTP-binding protein NUG1"/>
    <property type="match status" value="1"/>
</dbReference>
<dbReference type="GO" id="GO:0005525">
    <property type="term" value="F:GTP binding"/>
    <property type="evidence" value="ECO:0007669"/>
    <property type="project" value="UniProtKB-KW"/>
</dbReference>
<feature type="coiled-coil region" evidence="8">
    <location>
        <begin position="151"/>
        <end position="178"/>
    </location>
</feature>
<keyword evidence="7" id="KW-0539">Nucleus</keyword>
<dbReference type="PRINTS" id="PR00326">
    <property type="entry name" value="GTP1OBG"/>
</dbReference>
<dbReference type="GO" id="GO:0042273">
    <property type="term" value="P:ribosomal large subunit biogenesis"/>
    <property type="evidence" value="ECO:0007669"/>
    <property type="project" value="UniProtKB-ARBA"/>
</dbReference>